<dbReference type="InterPro" id="IPR010982">
    <property type="entry name" value="Lambda_DNA-bd_dom_sf"/>
</dbReference>
<dbReference type="Pfam" id="PF01381">
    <property type="entry name" value="HTH_3"/>
    <property type="match status" value="1"/>
</dbReference>
<dbReference type="InterPro" id="IPR001387">
    <property type="entry name" value="Cro/C1-type_HTH"/>
</dbReference>
<name>A0ABZ1CFI1_9PROT</name>
<organism evidence="2 3">
    <name type="scientific">Thiobacillus sedimenti</name>
    <dbReference type="NCBI Taxonomy" id="3110231"/>
    <lineage>
        <taxon>Bacteria</taxon>
        <taxon>Pseudomonadati</taxon>
        <taxon>Pseudomonadota</taxon>
        <taxon>Betaproteobacteria</taxon>
        <taxon>Nitrosomonadales</taxon>
        <taxon>Thiobacillaceae</taxon>
        <taxon>Thiobacillus</taxon>
    </lineage>
</organism>
<proteinExistence type="predicted"/>
<dbReference type="Gene3D" id="1.10.260.40">
    <property type="entry name" value="lambda repressor-like DNA-binding domains"/>
    <property type="match status" value="1"/>
</dbReference>
<dbReference type="SMART" id="SM00530">
    <property type="entry name" value="HTH_XRE"/>
    <property type="match status" value="1"/>
</dbReference>
<protein>
    <submittedName>
        <fullName evidence="2">Helix-turn-helix transcriptional regulator</fullName>
    </submittedName>
</protein>
<evidence type="ECO:0000259" key="1">
    <source>
        <dbReference type="PROSITE" id="PS50943"/>
    </source>
</evidence>
<evidence type="ECO:0000313" key="2">
    <source>
        <dbReference type="EMBL" id="WRS38131.1"/>
    </source>
</evidence>
<gene>
    <name evidence="2" type="ORF">VA613_08895</name>
</gene>
<dbReference type="Proteomes" id="UP001334732">
    <property type="component" value="Chromosome"/>
</dbReference>
<dbReference type="SUPFAM" id="SSF47413">
    <property type="entry name" value="lambda repressor-like DNA-binding domains"/>
    <property type="match status" value="1"/>
</dbReference>
<accession>A0ABZ1CFI1</accession>
<keyword evidence="3" id="KW-1185">Reference proteome</keyword>
<evidence type="ECO:0000313" key="3">
    <source>
        <dbReference type="Proteomes" id="UP001334732"/>
    </source>
</evidence>
<feature type="domain" description="HTH cro/C1-type" evidence="1">
    <location>
        <begin position="44"/>
        <end position="98"/>
    </location>
</feature>
<dbReference type="PROSITE" id="PS50943">
    <property type="entry name" value="HTH_CROC1"/>
    <property type="match status" value="1"/>
</dbReference>
<reference evidence="2 3" key="1">
    <citation type="submission" date="2023-12" db="EMBL/GenBank/DDBJ databases">
        <title>Thiobacillus sedimentum sp. nov., a chemolithoautotrophic sulfur-oxidizing bacterium isolated from freshwater sediment.</title>
        <authorList>
            <person name="Luo J."/>
            <person name="Dai C."/>
        </authorList>
    </citation>
    <scope>NUCLEOTIDE SEQUENCE [LARGE SCALE GENOMIC DNA]</scope>
    <source>
        <strain evidence="2 3">SCUT-2</strain>
    </source>
</reference>
<sequence length="142" mass="15231">MLIIGVDHDILSLNIFALNAYMRKESIPHPRPVVTYPSLVGKILAQQREIRGIKQGAIAEALGLSQSAYSRLESGESVLNLSQLRNISTQLHLQPAQVLSLADQYETQLSLQGVAVIAEKPDNPAAVAIGLGLLAALLLGSR</sequence>
<dbReference type="CDD" id="cd00093">
    <property type="entry name" value="HTH_XRE"/>
    <property type="match status" value="1"/>
</dbReference>
<dbReference type="EMBL" id="CP141769">
    <property type="protein sequence ID" value="WRS38131.1"/>
    <property type="molecule type" value="Genomic_DNA"/>
</dbReference>
<dbReference type="RefSeq" id="WP_296653352.1">
    <property type="nucleotide sequence ID" value="NZ_CP141769.1"/>
</dbReference>